<protein>
    <recommendedName>
        <fullName evidence="1">RNA polymerase sigma factor 70 region 4 type 2 domain-containing protein</fullName>
    </recommendedName>
</protein>
<dbReference type="Gene3D" id="1.10.10.10">
    <property type="entry name" value="Winged helix-like DNA-binding domain superfamily/Winged helix DNA-binding domain"/>
    <property type="match status" value="1"/>
</dbReference>
<sequence>MTSANDHFRQAQKGDTASLYCWVESAFPDMGRFAYQLGVRSPKLPEFQQTSLLELQKHLGQLTPEQAKIQLYQLLIQRVSIQPIRVESTDLPMILSFQEDQELHDELQKLLPLQRVPIVLFYFHHFSPRDIATILEISEQQVQQAIDEGLHTIRLTMNLNETQLVQRLTMLQKSYQRFVPLSPIELDIQRSDEETLNLESVKTSSSPQPLGKKSAMFLGTAGLFLALVIGISFTVNDQQAKTSGATEPEQSEIVTDKMMTDWQSQYDTIKKTAPERLGMTPQQFEQLAYVKQADVEMERVFSDNMQKSLKDDPIHMQVVVDRLFRKIETPRGMVDSLAGPNPMLSTETEGFLLDYAAKTDELRLFVDNLLLKYQQELESTIVMDQLSPEKLLAQASSYPEELRLVVEALPEYNLTPIAHPKNSYFRTVRNVDNLTQQQPIMGDLHAGQYLHLLSSEPYFDNSGFLLPLESIPYHLFAMEAALLEEGPSSALLSSIEIAYQQIFWQLVKGSDNSPVFDEQGKVKMDYRIAWNSIASSNPMAFIMLPILKEMEASDWTTSTIYDELEFHHVMDALAMEKSGELANKLPNGNLKLEDEFVDLKDFDYSRIQSLYESFEASYDLQLLSGVSPLDVLFMYHYANKQEDATTQWHLLADSPSKPTLETFIKEWRKIPELTKTARWVELSNSSYTQRVKDKVYIYPGIDMYEFDEQLDLLLVTEKDQIWQIDYRQYESYDLQGEDQQFNQAVESLYASFATDFQAQLLTEAKPSEVAAMFFKAVENEDVPMMKKLMIETHLTDEEFVDLLALKNFRPFSELAQLTFRSHFTPNHPLGRGGTVEIQYYTTAQENLFPEMFNMDKTKDGWRMSNINEY</sequence>
<keyword evidence="3" id="KW-1185">Reference proteome</keyword>
<dbReference type="Proteomes" id="UP000065533">
    <property type="component" value="Chromosome"/>
</dbReference>
<dbReference type="Pfam" id="PF08281">
    <property type="entry name" value="Sigma70_r4_2"/>
    <property type="match status" value="1"/>
</dbReference>
<evidence type="ECO:0000259" key="1">
    <source>
        <dbReference type="Pfam" id="PF08281"/>
    </source>
</evidence>
<dbReference type="InterPro" id="IPR013249">
    <property type="entry name" value="RNA_pol_sigma70_r4_t2"/>
</dbReference>
<dbReference type="InterPro" id="IPR036388">
    <property type="entry name" value="WH-like_DNA-bd_sf"/>
</dbReference>
<dbReference type="RefSeq" id="WP_058385843.1">
    <property type="nucleotide sequence ID" value="NZ_CP013661.2"/>
</dbReference>
<gene>
    <name evidence="2" type="ORF">AUO94_11285</name>
</gene>
<feature type="domain" description="RNA polymerase sigma factor 70 region 4 type 2" evidence="1">
    <location>
        <begin position="101"/>
        <end position="146"/>
    </location>
</feature>
<dbReference type="EMBL" id="CP013661">
    <property type="protein sequence ID" value="ALS79190.1"/>
    <property type="molecule type" value="Genomic_DNA"/>
</dbReference>
<proteinExistence type="predicted"/>
<dbReference type="InterPro" id="IPR013324">
    <property type="entry name" value="RNA_pol_sigma_r3/r4-like"/>
</dbReference>
<evidence type="ECO:0000313" key="3">
    <source>
        <dbReference type="Proteomes" id="UP000065533"/>
    </source>
</evidence>
<dbReference type="SUPFAM" id="SSF88659">
    <property type="entry name" value="Sigma3 and sigma4 domains of RNA polymerase sigma factors"/>
    <property type="match status" value="1"/>
</dbReference>
<organism evidence="2 3">
    <name type="scientific">Planococcus kocurii</name>
    <dbReference type="NCBI Taxonomy" id="1374"/>
    <lineage>
        <taxon>Bacteria</taxon>
        <taxon>Bacillati</taxon>
        <taxon>Bacillota</taxon>
        <taxon>Bacilli</taxon>
        <taxon>Bacillales</taxon>
        <taxon>Caryophanaceae</taxon>
        <taxon>Planococcus</taxon>
    </lineage>
</organism>
<name>A0ABN4JZC9_9BACL</name>
<accession>A0ABN4JZC9</accession>
<evidence type="ECO:0000313" key="2">
    <source>
        <dbReference type="EMBL" id="ALS79190.1"/>
    </source>
</evidence>
<reference evidence="2" key="1">
    <citation type="submission" date="2016-01" db="EMBL/GenBank/DDBJ databases">
        <title>Complete genome of Planococcus kocurri type strain.</title>
        <authorList>
            <person name="See-Too W.S."/>
        </authorList>
    </citation>
    <scope>NUCLEOTIDE SEQUENCE [LARGE SCALE GENOMIC DNA]</scope>
    <source>
        <strain evidence="2">ATCC 43650</strain>
    </source>
</reference>